<dbReference type="InterPro" id="IPR057207">
    <property type="entry name" value="FBXL15_LRR"/>
</dbReference>
<dbReference type="Pfam" id="PF25372">
    <property type="entry name" value="DUF7885"/>
    <property type="match status" value="1"/>
</dbReference>
<keyword evidence="3" id="KW-1185">Reference proteome</keyword>
<dbReference type="CDD" id="cd22159">
    <property type="entry name" value="F-box_AtTIR1-like"/>
    <property type="match status" value="1"/>
</dbReference>
<evidence type="ECO:0000313" key="3">
    <source>
        <dbReference type="Proteomes" id="UP000326939"/>
    </source>
</evidence>
<dbReference type="EMBL" id="VDCV01000007">
    <property type="protein sequence ID" value="KAB5548046.1"/>
    <property type="molecule type" value="Genomic_DNA"/>
</dbReference>
<proteinExistence type="predicted"/>
<dbReference type="GO" id="GO:0019005">
    <property type="term" value="C:SCF ubiquitin ligase complex"/>
    <property type="evidence" value="ECO:0007669"/>
    <property type="project" value="TreeGrafter"/>
</dbReference>
<dbReference type="AlphaFoldDB" id="A0A5N5M1I5"/>
<gene>
    <name evidence="2" type="ORF">DKX38_011452</name>
</gene>
<dbReference type="Gene3D" id="3.80.10.10">
    <property type="entry name" value="Ribonuclease Inhibitor"/>
    <property type="match status" value="3"/>
</dbReference>
<dbReference type="PANTHER" id="PTHR13318:SF75">
    <property type="entry name" value="COI1 F-BOX DOMAIN-CONTAINING PROTEIN"/>
    <property type="match status" value="1"/>
</dbReference>
<reference evidence="3" key="1">
    <citation type="journal article" date="2019" name="Gigascience">
        <title>De novo genome assembly of the endangered Acer yangbiense, a plant species with extremely small populations endemic to Yunnan Province, China.</title>
        <authorList>
            <person name="Yang J."/>
            <person name="Wariss H.M."/>
            <person name="Tao L."/>
            <person name="Zhang R."/>
            <person name="Yun Q."/>
            <person name="Hollingsworth P."/>
            <person name="Dao Z."/>
            <person name="Luo G."/>
            <person name="Guo H."/>
            <person name="Ma Y."/>
            <person name="Sun W."/>
        </authorList>
    </citation>
    <scope>NUCLEOTIDE SEQUENCE [LARGE SCALE GENOMIC DNA]</scope>
    <source>
        <strain evidence="3">cv. br00</strain>
    </source>
</reference>
<feature type="domain" description="F-box/LRR-repeat protein 15-like leucin rich repeat" evidence="1">
    <location>
        <begin position="232"/>
        <end position="441"/>
    </location>
</feature>
<evidence type="ECO:0000259" key="1">
    <source>
        <dbReference type="Pfam" id="PF25372"/>
    </source>
</evidence>
<dbReference type="GO" id="GO:0031146">
    <property type="term" value="P:SCF-dependent proteasomal ubiquitin-dependent protein catabolic process"/>
    <property type="evidence" value="ECO:0007669"/>
    <property type="project" value="TreeGrafter"/>
</dbReference>
<dbReference type="Gene3D" id="1.20.1280.50">
    <property type="match status" value="1"/>
</dbReference>
<dbReference type="PANTHER" id="PTHR13318">
    <property type="entry name" value="PARTNER OF PAIRED, ISOFORM B-RELATED"/>
    <property type="match status" value="1"/>
</dbReference>
<protein>
    <recommendedName>
        <fullName evidence="1">F-box/LRR-repeat protein 15-like leucin rich repeat domain-containing protein</fullName>
    </recommendedName>
</protein>
<comment type="caution">
    <text evidence="2">The sequence shown here is derived from an EMBL/GenBank/DDBJ whole genome shotgun (WGS) entry which is preliminary data.</text>
</comment>
<organism evidence="2 3">
    <name type="scientific">Salix brachista</name>
    <dbReference type="NCBI Taxonomy" id="2182728"/>
    <lineage>
        <taxon>Eukaryota</taxon>
        <taxon>Viridiplantae</taxon>
        <taxon>Streptophyta</taxon>
        <taxon>Embryophyta</taxon>
        <taxon>Tracheophyta</taxon>
        <taxon>Spermatophyta</taxon>
        <taxon>Magnoliopsida</taxon>
        <taxon>eudicotyledons</taxon>
        <taxon>Gunneridae</taxon>
        <taxon>Pentapetalae</taxon>
        <taxon>rosids</taxon>
        <taxon>fabids</taxon>
        <taxon>Malpighiales</taxon>
        <taxon>Salicaceae</taxon>
        <taxon>Saliceae</taxon>
        <taxon>Salix</taxon>
    </lineage>
</organism>
<accession>A0A5N5M1I5</accession>
<dbReference type="Pfam" id="PF13516">
    <property type="entry name" value="LRR_6"/>
    <property type="match status" value="1"/>
</dbReference>
<sequence>MPSICINDALTDDELRSILSKLENDKDRDIFGLVCKRWLLLQSTERKKLAARAGPHMLQKMAARFSRLIELDMSQSISRSFFPGVTDSDIAVIADGLRCLTVLNLQHCKDSHDGFTAQNREIKTKFCQIGNTVDFTFSLDSEALTSTRNIKVPIWCQSLIWCYSALCCIFSISDKGMMSIGGGLSSLQSLNVSYCKKLTDKGLSAVAEGCQDLQVLHLDGCKFVTDKVLKALSKNCPNLQELGLQGCTRVTDCGLADLVSGCRWIHFLDINKCSNVGDIGISNVSEACSSSLKTLKLLDCFRVGDGSILSLARFCKNLETLIIGGCRDISDESIKSLATSCGSSLKNLRMDWCLNISNSSLSRVLAECRNLEALDIRCCEEVTDAAFHGLGTMGTEMRLKVLKISNCQKITVTGIGMLLDKCNSLEYLDVRSCPYITKSGCDEAGLQFPDCCRVNYTGSLNEPDVLL</sequence>
<dbReference type="InterPro" id="IPR032675">
    <property type="entry name" value="LRR_dom_sf"/>
</dbReference>
<dbReference type="InterPro" id="IPR006553">
    <property type="entry name" value="Leu-rich_rpt_Cys-con_subtyp"/>
</dbReference>
<dbReference type="SUPFAM" id="SSF52047">
    <property type="entry name" value="RNI-like"/>
    <property type="match status" value="1"/>
</dbReference>
<dbReference type="Proteomes" id="UP000326939">
    <property type="component" value="Chromosome 7"/>
</dbReference>
<dbReference type="InterPro" id="IPR001611">
    <property type="entry name" value="Leu-rich_rpt"/>
</dbReference>
<dbReference type="SMART" id="SM00367">
    <property type="entry name" value="LRR_CC"/>
    <property type="match status" value="10"/>
</dbReference>
<name>A0A5N5M1I5_9ROSI</name>
<evidence type="ECO:0000313" key="2">
    <source>
        <dbReference type="EMBL" id="KAB5548046.1"/>
    </source>
</evidence>